<dbReference type="NCBIfam" id="NF033520">
    <property type="entry name" value="transpos_IS982"/>
    <property type="match status" value="1"/>
</dbReference>
<dbReference type="RefSeq" id="WP_380002145.1">
    <property type="nucleotide sequence ID" value="NZ_JBHSGN010000221.1"/>
</dbReference>
<name>A0ABV9L3V6_9BACT</name>
<proteinExistence type="predicted"/>
<evidence type="ECO:0000313" key="3">
    <source>
        <dbReference type="Proteomes" id="UP001596023"/>
    </source>
</evidence>
<organism evidence="2 3">
    <name type="scientific">Dysgonomonas termitidis</name>
    <dbReference type="NCBI Taxonomy" id="1516126"/>
    <lineage>
        <taxon>Bacteria</taxon>
        <taxon>Pseudomonadati</taxon>
        <taxon>Bacteroidota</taxon>
        <taxon>Bacteroidia</taxon>
        <taxon>Bacteroidales</taxon>
        <taxon>Dysgonomonadaceae</taxon>
        <taxon>Dysgonomonas</taxon>
    </lineage>
</organism>
<comment type="caution">
    <text evidence="2">The sequence shown here is derived from an EMBL/GenBank/DDBJ whole genome shotgun (WGS) entry which is preliminary data.</text>
</comment>
<accession>A0ABV9L3V6</accession>
<dbReference type="EMBL" id="JBHSGN010000221">
    <property type="protein sequence ID" value="MFC4677202.1"/>
    <property type="molecule type" value="Genomic_DNA"/>
</dbReference>
<feature type="domain" description="Transposase DDE" evidence="1">
    <location>
        <begin position="38"/>
        <end position="176"/>
    </location>
</feature>
<feature type="non-terminal residue" evidence="2">
    <location>
        <position position="196"/>
    </location>
</feature>
<gene>
    <name evidence="2" type="ORF">ACFO6W_26335</name>
</gene>
<keyword evidence="3" id="KW-1185">Reference proteome</keyword>
<reference evidence="3" key="1">
    <citation type="journal article" date="2019" name="Int. J. Syst. Evol. Microbiol.">
        <title>The Global Catalogue of Microorganisms (GCM) 10K type strain sequencing project: providing services to taxonomists for standard genome sequencing and annotation.</title>
        <authorList>
            <consortium name="The Broad Institute Genomics Platform"/>
            <consortium name="The Broad Institute Genome Sequencing Center for Infectious Disease"/>
            <person name="Wu L."/>
            <person name="Ma J."/>
        </authorList>
    </citation>
    <scope>NUCLEOTIDE SEQUENCE [LARGE SCALE GENOMIC DNA]</scope>
    <source>
        <strain evidence="3">CCUG 66188</strain>
    </source>
</reference>
<evidence type="ECO:0000313" key="2">
    <source>
        <dbReference type="EMBL" id="MFC4677202.1"/>
    </source>
</evidence>
<evidence type="ECO:0000259" key="1">
    <source>
        <dbReference type="Pfam" id="PF13612"/>
    </source>
</evidence>
<dbReference type="InterPro" id="IPR025668">
    <property type="entry name" value="Tnp_DDE_dom"/>
</dbReference>
<sequence>MLGKSRFNRRLHNIGEFLSQLFFYTGQAIKGMSLETTYSIDSFPVEVCHNIRISRSRIVKGEQYRGKCASKRVYFYGFKVHMIVTSDGIPVEFTFTAGGIHDIDGIKQLPVNLPDGSQLLADSAYTDYLLEDMLADNNIYLKAARKSNSTKPHNPCMEYLISIHRKRIETAFSDITKYLPKKIHAVTQKGFLIKLI</sequence>
<dbReference type="Proteomes" id="UP001596023">
    <property type="component" value="Unassembled WGS sequence"/>
</dbReference>
<dbReference type="Pfam" id="PF13612">
    <property type="entry name" value="DDE_Tnp_1_3"/>
    <property type="match status" value="1"/>
</dbReference>
<protein>
    <submittedName>
        <fullName evidence="2">IS982 family transposase</fullName>
    </submittedName>
</protein>